<feature type="domain" description="Methyltransferase type 11" evidence="1">
    <location>
        <begin position="87"/>
        <end position="130"/>
    </location>
</feature>
<dbReference type="GO" id="GO:0032259">
    <property type="term" value="P:methylation"/>
    <property type="evidence" value="ECO:0007669"/>
    <property type="project" value="UniProtKB-KW"/>
</dbReference>
<reference evidence="2 3" key="1">
    <citation type="submission" date="2016-09" db="EMBL/GenBank/DDBJ databases">
        <title>Rhizobium oryziradicis sp. nov., isolated from the root of rice.</title>
        <authorList>
            <person name="Zhao J."/>
            <person name="Zhang X."/>
        </authorList>
    </citation>
    <scope>NUCLEOTIDE SEQUENCE [LARGE SCALE GENOMIC DNA]</scope>
    <source>
        <strain evidence="2 3">N19</strain>
    </source>
</reference>
<name>A0A1Q8ZLT5_9HYPH</name>
<dbReference type="OrthoDB" id="9800231at2"/>
<dbReference type="Gene3D" id="3.40.50.150">
    <property type="entry name" value="Vaccinia Virus protein VP39"/>
    <property type="match status" value="1"/>
</dbReference>
<dbReference type="Pfam" id="PF08241">
    <property type="entry name" value="Methyltransf_11"/>
    <property type="match status" value="1"/>
</dbReference>
<dbReference type="Proteomes" id="UP000186894">
    <property type="component" value="Unassembled WGS sequence"/>
</dbReference>
<comment type="caution">
    <text evidence="2">The sequence shown here is derived from an EMBL/GenBank/DDBJ whole genome shotgun (WGS) entry which is preliminary data.</text>
</comment>
<dbReference type="InterPro" id="IPR013216">
    <property type="entry name" value="Methyltransf_11"/>
</dbReference>
<evidence type="ECO:0000259" key="1">
    <source>
        <dbReference type="Pfam" id="PF08241"/>
    </source>
</evidence>
<evidence type="ECO:0000313" key="3">
    <source>
        <dbReference type="Proteomes" id="UP000186894"/>
    </source>
</evidence>
<dbReference type="RefSeq" id="WP_075641549.1">
    <property type="nucleotide sequence ID" value="NZ_MKIM01000031.1"/>
</dbReference>
<evidence type="ECO:0000313" key="2">
    <source>
        <dbReference type="EMBL" id="OLP42856.1"/>
    </source>
</evidence>
<dbReference type="CDD" id="cd02440">
    <property type="entry name" value="AdoMet_MTases"/>
    <property type="match status" value="1"/>
</dbReference>
<accession>A0A1Q8ZLT5</accession>
<protein>
    <submittedName>
        <fullName evidence="2">SAM-dependent methyltransferase</fullName>
    </submittedName>
</protein>
<dbReference type="STRING" id="1867956.BJF95_01725"/>
<dbReference type="SUPFAM" id="SSF53335">
    <property type="entry name" value="S-adenosyl-L-methionine-dependent methyltransferases"/>
    <property type="match status" value="1"/>
</dbReference>
<dbReference type="GO" id="GO:0008757">
    <property type="term" value="F:S-adenosylmethionine-dependent methyltransferase activity"/>
    <property type="evidence" value="ECO:0007669"/>
    <property type="project" value="InterPro"/>
</dbReference>
<proteinExistence type="predicted"/>
<organism evidence="2 3">
    <name type="scientific">Rhizobium oryziradicis</name>
    <dbReference type="NCBI Taxonomy" id="1867956"/>
    <lineage>
        <taxon>Bacteria</taxon>
        <taxon>Pseudomonadati</taxon>
        <taxon>Pseudomonadota</taxon>
        <taxon>Alphaproteobacteria</taxon>
        <taxon>Hyphomicrobiales</taxon>
        <taxon>Rhizobiaceae</taxon>
        <taxon>Rhizobium/Agrobacterium group</taxon>
        <taxon>Rhizobium</taxon>
    </lineage>
</organism>
<keyword evidence="2" id="KW-0489">Methyltransferase</keyword>
<keyword evidence="2" id="KW-0808">Transferase</keyword>
<gene>
    <name evidence="2" type="ORF">BJF95_01725</name>
</gene>
<keyword evidence="3" id="KW-1185">Reference proteome</keyword>
<dbReference type="EMBL" id="MKIM01000031">
    <property type="protein sequence ID" value="OLP42856.1"/>
    <property type="molecule type" value="Genomic_DNA"/>
</dbReference>
<dbReference type="AlphaFoldDB" id="A0A1Q8ZLT5"/>
<sequence length="253" mass="28201">MHVDIVDLRQFYHSQLGHVAEQSITMALSSLWQRLPEERLVGLGYSVPYLDRFRADTERTFAFMPAGQGAVNWPPGEPSATALVFDEELPLPDSSVDRVLMVHSLEFAENPRETLTEIWRVLAPGGRLVIVVPNRRGVWARMDHTPFGAGRPYSRGQLTALFREANFTPGASAEALFFPPSRLKTILRMRGMFERFGRVLSPAFAGVIVVEAQKRLYQGLPVAAKASRRVFAPVLSPHGVPTTRVKLNPPSTK</sequence>
<dbReference type="InterPro" id="IPR029063">
    <property type="entry name" value="SAM-dependent_MTases_sf"/>
</dbReference>